<keyword evidence="1" id="KW-0732">Signal</keyword>
<protein>
    <submittedName>
        <fullName evidence="2">Uncharacterized protein</fullName>
    </submittedName>
</protein>
<dbReference type="Proteomes" id="UP001491310">
    <property type="component" value="Unassembled WGS sequence"/>
</dbReference>
<feature type="signal peptide" evidence="1">
    <location>
        <begin position="1"/>
        <end position="33"/>
    </location>
</feature>
<evidence type="ECO:0000313" key="3">
    <source>
        <dbReference type="Proteomes" id="UP001491310"/>
    </source>
</evidence>
<evidence type="ECO:0000256" key="1">
    <source>
        <dbReference type="SAM" id="SignalP"/>
    </source>
</evidence>
<dbReference type="EMBL" id="JALJOT010000015">
    <property type="protein sequence ID" value="KAK9902723.1"/>
    <property type="molecule type" value="Genomic_DNA"/>
</dbReference>
<evidence type="ECO:0000313" key="2">
    <source>
        <dbReference type="EMBL" id="KAK9902723.1"/>
    </source>
</evidence>
<keyword evidence="3" id="KW-1185">Reference proteome</keyword>
<reference evidence="2 3" key="1">
    <citation type="journal article" date="2024" name="Nat. Commun.">
        <title>Phylogenomics reveals the evolutionary origins of lichenization in chlorophyte algae.</title>
        <authorList>
            <person name="Puginier C."/>
            <person name="Libourel C."/>
            <person name="Otte J."/>
            <person name="Skaloud P."/>
            <person name="Haon M."/>
            <person name="Grisel S."/>
            <person name="Petersen M."/>
            <person name="Berrin J.G."/>
            <person name="Delaux P.M."/>
            <person name="Dal Grande F."/>
            <person name="Keller J."/>
        </authorList>
    </citation>
    <scope>NUCLEOTIDE SEQUENCE [LARGE SCALE GENOMIC DNA]</scope>
    <source>
        <strain evidence="2 3">SAG 216-7</strain>
    </source>
</reference>
<sequence length="178" mass="18712">MAACRTCPDRMGINTRSATACALSLALLSLSAASGIGRTTGEASKAMTRRLLSGCLSYQSSFTNNCGNTHHACDINAECCCDGDTYTSLSGCNYCCNPGFVGCHVPTYDDYYQQTMDYGCYETACPAGSTQHVTTPNSSSGNSGGTQYGNGAFQASIIDWSLQACDLMDGCLRRAAID</sequence>
<gene>
    <name evidence="2" type="ORF">WJX75_003917</name>
</gene>
<comment type="caution">
    <text evidence="2">The sequence shown here is derived from an EMBL/GenBank/DDBJ whole genome shotgun (WGS) entry which is preliminary data.</text>
</comment>
<proteinExistence type="predicted"/>
<organism evidence="2 3">
    <name type="scientific">Coccomyxa subellipsoidea</name>
    <dbReference type="NCBI Taxonomy" id="248742"/>
    <lineage>
        <taxon>Eukaryota</taxon>
        <taxon>Viridiplantae</taxon>
        <taxon>Chlorophyta</taxon>
        <taxon>core chlorophytes</taxon>
        <taxon>Trebouxiophyceae</taxon>
        <taxon>Trebouxiophyceae incertae sedis</taxon>
        <taxon>Coccomyxaceae</taxon>
        <taxon>Coccomyxa</taxon>
    </lineage>
</organism>
<feature type="chain" id="PRO_5046932496" evidence="1">
    <location>
        <begin position="34"/>
        <end position="178"/>
    </location>
</feature>
<accession>A0ABR2YCZ7</accession>
<name>A0ABR2YCZ7_9CHLO</name>